<reference evidence="2 3" key="1">
    <citation type="submission" date="2024-09" db="EMBL/GenBank/DDBJ databases">
        <authorList>
            <person name="Sun Q."/>
            <person name="Mori K."/>
        </authorList>
    </citation>
    <scope>NUCLEOTIDE SEQUENCE [LARGE SCALE GENOMIC DNA]</scope>
    <source>
        <strain evidence="2 3">CCM 7650</strain>
    </source>
</reference>
<evidence type="ECO:0000313" key="2">
    <source>
        <dbReference type="EMBL" id="MFC0263034.1"/>
    </source>
</evidence>
<proteinExistence type="predicted"/>
<feature type="chain" id="PRO_5045926264" description="Lipocalin-like domain-containing protein" evidence="1">
    <location>
        <begin position="20"/>
        <end position="154"/>
    </location>
</feature>
<dbReference type="EMBL" id="JBHLWI010000028">
    <property type="protein sequence ID" value="MFC0263034.1"/>
    <property type="molecule type" value="Genomic_DNA"/>
</dbReference>
<evidence type="ECO:0000256" key="1">
    <source>
        <dbReference type="SAM" id="SignalP"/>
    </source>
</evidence>
<dbReference type="PROSITE" id="PS51257">
    <property type="entry name" value="PROKAR_LIPOPROTEIN"/>
    <property type="match status" value="1"/>
</dbReference>
<accession>A0ABV6FTV0</accession>
<gene>
    <name evidence="2" type="ORF">ACFFIP_10105</name>
</gene>
<keyword evidence="1" id="KW-0732">Signal</keyword>
<protein>
    <recommendedName>
        <fullName evidence="4">Lipocalin-like domain-containing protein</fullName>
    </recommendedName>
</protein>
<sequence>MQRTKAFSIVLLITFFVSACGIEDNVPETLDYSKKIIGTWQLDRSFNLVDASMNPPAYDWFEVEDGYYLSLFDNNTFIYTRFEECNSGEYQYDPVLQKIEFSFDCEFDYQGEMMAKFTEFLEQDKRQNDILNLSSPQGNKVCVENCSSIMKRIH</sequence>
<evidence type="ECO:0000313" key="3">
    <source>
        <dbReference type="Proteomes" id="UP001589797"/>
    </source>
</evidence>
<feature type="signal peptide" evidence="1">
    <location>
        <begin position="1"/>
        <end position="19"/>
    </location>
</feature>
<organism evidence="2 3">
    <name type="scientific">Fontibacter flavus</name>
    <dbReference type="NCBI Taxonomy" id="654838"/>
    <lineage>
        <taxon>Bacteria</taxon>
        <taxon>Pseudomonadati</taxon>
        <taxon>Bacteroidota</taxon>
        <taxon>Cytophagia</taxon>
        <taxon>Cytophagales</taxon>
        <taxon>Cyclobacteriaceae</taxon>
        <taxon>Fontibacter</taxon>
    </lineage>
</organism>
<keyword evidence="3" id="KW-1185">Reference proteome</keyword>
<comment type="caution">
    <text evidence="2">The sequence shown here is derived from an EMBL/GenBank/DDBJ whole genome shotgun (WGS) entry which is preliminary data.</text>
</comment>
<dbReference type="Proteomes" id="UP001589797">
    <property type="component" value="Unassembled WGS sequence"/>
</dbReference>
<name>A0ABV6FTV0_9BACT</name>
<evidence type="ECO:0008006" key="4">
    <source>
        <dbReference type="Google" id="ProtNLM"/>
    </source>
</evidence>
<dbReference type="RefSeq" id="WP_382387498.1">
    <property type="nucleotide sequence ID" value="NZ_JBHLWI010000028.1"/>
</dbReference>